<feature type="region of interest" description="Disordered" evidence="1">
    <location>
        <begin position="28"/>
        <end position="48"/>
    </location>
</feature>
<comment type="caution">
    <text evidence="3">The sequence shown here is derived from an EMBL/GenBank/DDBJ whole genome shotgun (WGS) entry which is preliminary data.</text>
</comment>
<dbReference type="Proteomes" id="UP000256530">
    <property type="component" value="Unassembled WGS sequence"/>
</dbReference>
<feature type="region of interest" description="Disordered" evidence="1">
    <location>
        <begin position="65"/>
        <end position="106"/>
    </location>
</feature>
<evidence type="ECO:0000256" key="1">
    <source>
        <dbReference type="SAM" id="MobiDB-lite"/>
    </source>
</evidence>
<keyword evidence="2" id="KW-0472">Membrane</keyword>
<dbReference type="AlphaFoldDB" id="A0A3D9UIB5"/>
<keyword evidence="2" id="KW-1133">Transmembrane helix</keyword>
<accession>A0A3D9UIB5</accession>
<evidence type="ECO:0000313" key="4">
    <source>
        <dbReference type="Proteomes" id="UP000256530"/>
    </source>
</evidence>
<dbReference type="RefSeq" id="WP_101168930.1">
    <property type="nucleotide sequence ID" value="NZ_JBNNVF010000006.1"/>
</dbReference>
<feature type="compositionally biased region" description="Basic and acidic residues" evidence="1">
    <location>
        <begin position="225"/>
        <end position="236"/>
    </location>
</feature>
<evidence type="ECO:0000313" key="3">
    <source>
        <dbReference type="EMBL" id="REF29036.1"/>
    </source>
</evidence>
<feature type="compositionally biased region" description="Polar residues" evidence="1">
    <location>
        <begin position="214"/>
        <end position="224"/>
    </location>
</feature>
<sequence>MNKKLIIGIIAVIVAIIASVAIFKDSKSEDMKPKYSQKDMDKLIDQHFNEQQELKTQIKELKSKVDSYEKEQTRSLQKTTQPSQETPKPQEQPEQEQPKKEDTAAKETVKTVYWGNKVKEVASSDKSTTEKFDEVSKYAQGYKPSKDEVKQFGDEIIKEYKDKNYIKDVSNHEYMLNNLFKSQVVDKNASDKNLKDFAFDFWQNSKYNYRGVENATSSATQANERQMDKALSKMNK</sequence>
<evidence type="ECO:0000256" key="2">
    <source>
        <dbReference type="SAM" id="Phobius"/>
    </source>
</evidence>
<feature type="region of interest" description="Disordered" evidence="1">
    <location>
        <begin position="214"/>
        <end position="236"/>
    </location>
</feature>
<feature type="compositionally biased region" description="Basic and acidic residues" evidence="1">
    <location>
        <begin position="96"/>
        <end position="106"/>
    </location>
</feature>
<feature type="compositionally biased region" description="Low complexity" evidence="1">
    <location>
        <begin position="77"/>
        <end position="89"/>
    </location>
</feature>
<gene>
    <name evidence="3" type="ORF">DET55_12157</name>
</gene>
<reference evidence="3 4" key="1">
    <citation type="submission" date="2018-08" db="EMBL/GenBank/DDBJ databases">
        <title>Freshwater and sediment microbial communities from various areas in North America, analyzing microbe dynamics in response to fracking.</title>
        <authorList>
            <person name="Lamendella R."/>
        </authorList>
    </citation>
    <scope>NUCLEOTIDE SEQUENCE [LARGE SCALE GENOMIC DNA]</scope>
    <source>
        <strain evidence="3 4">DB-1</strain>
    </source>
</reference>
<feature type="transmembrane region" description="Helical" evidence="2">
    <location>
        <begin position="6"/>
        <end position="23"/>
    </location>
</feature>
<organism evidence="3 4">
    <name type="scientific">Bacillus mycoides</name>
    <dbReference type="NCBI Taxonomy" id="1405"/>
    <lineage>
        <taxon>Bacteria</taxon>
        <taxon>Bacillati</taxon>
        <taxon>Bacillota</taxon>
        <taxon>Bacilli</taxon>
        <taxon>Bacillales</taxon>
        <taxon>Bacillaceae</taxon>
        <taxon>Bacillus</taxon>
        <taxon>Bacillus cereus group</taxon>
    </lineage>
</organism>
<proteinExistence type="predicted"/>
<keyword evidence="2" id="KW-0812">Transmembrane</keyword>
<dbReference type="EMBL" id="QTTY01000021">
    <property type="protein sequence ID" value="REF29036.1"/>
    <property type="molecule type" value="Genomic_DNA"/>
</dbReference>
<name>A0A3D9UIB5_BACMY</name>
<protein>
    <submittedName>
        <fullName evidence="3">Uncharacterized protein</fullName>
    </submittedName>
</protein>